<dbReference type="EMBL" id="LAZR01057633">
    <property type="protein sequence ID" value="KKK71652.1"/>
    <property type="molecule type" value="Genomic_DNA"/>
</dbReference>
<sequence>MITVKSYLGLFSIFLLLNNAAFAAIYDSVIQDVELVSQSEDMLSVDEQVMVVADLSNGQDRNQNFAYIVQIRDENDSVISLSWLTGSLTLGQKFSPALSWTPIATGSYTIEIFVWESLYSPDALSAPLLLTVEVV</sequence>
<gene>
    <name evidence="1" type="ORF">LCGC14_2911740</name>
</gene>
<evidence type="ECO:0000313" key="1">
    <source>
        <dbReference type="EMBL" id="KKK71652.1"/>
    </source>
</evidence>
<proteinExistence type="predicted"/>
<comment type="caution">
    <text evidence="1">The sequence shown here is derived from an EMBL/GenBank/DDBJ whole genome shotgun (WGS) entry which is preliminary data.</text>
</comment>
<accession>A0A0F8XRF5</accession>
<protein>
    <recommendedName>
        <fullName evidence="2">Intracellular proteinase inhibitor BsuPI domain-containing protein</fullName>
    </recommendedName>
</protein>
<dbReference type="AlphaFoldDB" id="A0A0F8XRF5"/>
<evidence type="ECO:0008006" key="2">
    <source>
        <dbReference type="Google" id="ProtNLM"/>
    </source>
</evidence>
<name>A0A0F8XRF5_9ZZZZ</name>
<reference evidence="1" key="1">
    <citation type="journal article" date="2015" name="Nature">
        <title>Complex archaea that bridge the gap between prokaryotes and eukaryotes.</title>
        <authorList>
            <person name="Spang A."/>
            <person name="Saw J.H."/>
            <person name="Jorgensen S.L."/>
            <person name="Zaremba-Niedzwiedzka K."/>
            <person name="Martijn J."/>
            <person name="Lind A.E."/>
            <person name="van Eijk R."/>
            <person name="Schleper C."/>
            <person name="Guy L."/>
            <person name="Ettema T.J."/>
        </authorList>
    </citation>
    <scope>NUCLEOTIDE SEQUENCE</scope>
</reference>
<organism evidence="1">
    <name type="scientific">marine sediment metagenome</name>
    <dbReference type="NCBI Taxonomy" id="412755"/>
    <lineage>
        <taxon>unclassified sequences</taxon>
        <taxon>metagenomes</taxon>
        <taxon>ecological metagenomes</taxon>
    </lineage>
</organism>